<evidence type="ECO:0000256" key="1">
    <source>
        <dbReference type="SAM" id="MobiDB-lite"/>
    </source>
</evidence>
<proteinExistence type="predicted"/>
<reference evidence="2 3" key="1">
    <citation type="submission" date="2024-01" db="EMBL/GenBank/DDBJ databases">
        <title>Genome assemblies of Stephania.</title>
        <authorList>
            <person name="Yang L."/>
        </authorList>
    </citation>
    <scope>NUCLEOTIDE SEQUENCE [LARGE SCALE GENOMIC DNA]</scope>
    <source>
        <strain evidence="2">QJT</strain>
        <tissue evidence="2">Leaf</tissue>
    </source>
</reference>
<protein>
    <submittedName>
        <fullName evidence="2">Uncharacterized protein</fullName>
    </submittedName>
</protein>
<comment type="caution">
    <text evidence="2">The sequence shown here is derived from an EMBL/GenBank/DDBJ whole genome shotgun (WGS) entry which is preliminary data.</text>
</comment>
<evidence type="ECO:0000313" key="3">
    <source>
        <dbReference type="Proteomes" id="UP001417504"/>
    </source>
</evidence>
<dbReference type="AlphaFoldDB" id="A0AAP0NMH9"/>
<dbReference type="PANTHER" id="PTHR48464">
    <property type="match status" value="1"/>
</dbReference>
<evidence type="ECO:0000313" key="2">
    <source>
        <dbReference type="EMBL" id="KAK9109796.1"/>
    </source>
</evidence>
<accession>A0AAP0NMH9</accession>
<dbReference type="EMBL" id="JBBNAE010000007">
    <property type="protein sequence ID" value="KAK9109796.1"/>
    <property type="molecule type" value="Genomic_DNA"/>
</dbReference>
<feature type="region of interest" description="Disordered" evidence="1">
    <location>
        <begin position="120"/>
        <end position="188"/>
    </location>
</feature>
<organism evidence="2 3">
    <name type="scientific">Stephania japonica</name>
    <dbReference type="NCBI Taxonomy" id="461633"/>
    <lineage>
        <taxon>Eukaryota</taxon>
        <taxon>Viridiplantae</taxon>
        <taxon>Streptophyta</taxon>
        <taxon>Embryophyta</taxon>
        <taxon>Tracheophyta</taxon>
        <taxon>Spermatophyta</taxon>
        <taxon>Magnoliopsida</taxon>
        <taxon>Ranunculales</taxon>
        <taxon>Menispermaceae</taxon>
        <taxon>Menispermoideae</taxon>
        <taxon>Cissampelideae</taxon>
        <taxon>Stephania</taxon>
    </lineage>
</organism>
<dbReference type="Proteomes" id="UP001417504">
    <property type="component" value="Unassembled WGS sequence"/>
</dbReference>
<keyword evidence="3" id="KW-1185">Reference proteome</keyword>
<dbReference type="PANTHER" id="PTHR48464:SF1">
    <property type="entry name" value="MYB_SANT-LIKE DOMAIN-CONTAINING PROTEIN"/>
    <property type="match status" value="1"/>
</dbReference>
<gene>
    <name evidence="2" type="ORF">Sjap_017856</name>
</gene>
<feature type="compositionally biased region" description="Basic and acidic residues" evidence="1">
    <location>
        <begin position="152"/>
        <end position="165"/>
    </location>
</feature>
<name>A0AAP0NMH9_9MAGN</name>
<sequence>MEDGTKGRSTDGKKTASVIRFMFLEYGCGLILEAIKDVCPDSGIMKNPHIESPLKYLKTGRGIVNDMIQGKKHGSSGFGFSSASNMIVASDDVWEDYLKVLNFTYFYLATGEDARGLDDVLGDGDDTDSSKESETEAMPYVEVETTPTSSRTRTDMEEEIRKRQWELALQSPQRGTCANHARKPWKRY</sequence>